<evidence type="ECO:0000256" key="17">
    <source>
        <dbReference type="ARBA" id="ARBA00037002"/>
    </source>
</evidence>
<evidence type="ECO:0000256" key="27">
    <source>
        <dbReference type="SAM" id="MobiDB-lite"/>
    </source>
</evidence>
<dbReference type="EC" id="3.1.2.2" evidence="19"/>
<keyword evidence="13" id="KW-0496">Mitochondrion</keyword>
<evidence type="ECO:0000256" key="11">
    <source>
        <dbReference type="ARBA" id="ARBA00022946"/>
    </source>
</evidence>
<comment type="catalytic activity">
    <reaction evidence="22">
        <text>octanoyl-CoA + H2O = octanoate + CoA + H(+)</text>
        <dbReference type="Rhea" id="RHEA:30143"/>
        <dbReference type="ChEBI" id="CHEBI:15377"/>
        <dbReference type="ChEBI" id="CHEBI:15378"/>
        <dbReference type="ChEBI" id="CHEBI:25646"/>
        <dbReference type="ChEBI" id="CHEBI:57287"/>
        <dbReference type="ChEBI" id="CHEBI:57386"/>
    </reaction>
    <physiologicalReaction direction="left-to-right" evidence="22">
        <dbReference type="Rhea" id="RHEA:30144"/>
    </physiologicalReaction>
</comment>
<evidence type="ECO:0000256" key="24">
    <source>
        <dbReference type="ARBA" id="ARBA00047969"/>
    </source>
</evidence>
<keyword evidence="10" id="KW-0276">Fatty acid metabolism</keyword>
<accession>A0A6J7DWE5</accession>
<evidence type="ECO:0000259" key="28">
    <source>
        <dbReference type="Pfam" id="PF03061"/>
    </source>
</evidence>
<evidence type="ECO:0000256" key="18">
    <source>
        <dbReference type="ARBA" id="ARBA00038456"/>
    </source>
</evidence>
<evidence type="ECO:0000256" key="7">
    <source>
        <dbReference type="ARBA" id="ARBA00022703"/>
    </source>
</evidence>
<keyword evidence="7" id="KW-0053">Apoptosis</keyword>
<reference evidence="29" key="1">
    <citation type="submission" date="2020-05" db="EMBL/GenBank/DDBJ databases">
        <authorList>
            <person name="Chiriac C."/>
            <person name="Salcher M."/>
            <person name="Ghai R."/>
            <person name="Kavagutti S V."/>
        </authorList>
    </citation>
    <scope>NUCLEOTIDE SEQUENCE</scope>
</reference>
<evidence type="ECO:0000256" key="8">
    <source>
        <dbReference type="ARBA" id="ARBA00022792"/>
    </source>
</evidence>
<feature type="compositionally biased region" description="Basic and acidic residues" evidence="27">
    <location>
        <begin position="11"/>
        <end position="22"/>
    </location>
</feature>
<evidence type="ECO:0000256" key="4">
    <source>
        <dbReference type="ARBA" id="ARBA00004637"/>
    </source>
</evidence>
<dbReference type="Pfam" id="PF03061">
    <property type="entry name" value="4HBT"/>
    <property type="match status" value="1"/>
</dbReference>
<feature type="domain" description="Thioesterase" evidence="28">
    <location>
        <begin position="153"/>
        <end position="223"/>
    </location>
</feature>
<dbReference type="GO" id="GO:0006631">
    <property type="term" value="P:fatty acid metabolic process"/>
    <property type="evidence" value="ECO:0007669"/>
    <property type="project" value="UniProtKB-KW"/>
</dbReference>
<evidence type="ECO:0000256" key="13">
    <source>
        <dbReference type="ARBA" id="ARBA00023128"/>
    </source>
</evidence>
<gene>
    <name evidence="29" type="ORF">UFOPK3376_00969</name>
</gene>
<evidence type="ECO:0000256" key="2">
    <source>
        <dbReference type="ARBA" id="ARBA00004569"/>
    </source>
</evidence>
<dbReference type="EMBL" id="CAFBLP010000018">
    <property type="protein sequence ID" value="CAB4873400.1"/>
    <property type="molecule type" value="Genomic_DNA"/>
</dbReference>
<evidence type="ECO:0000256" key="10">
    <source>
        <dbReference type="ARBA" id="ARBA00022832"/>
    </source>
</evidence>
<name>A0A6J7DWE5_9ZZZZ</name>
<dbReference type="GO" id="GO:0006915">
    <property type="term" value="P:apoptotic process"/>
    <property type="evidence" value="ECO:0007669"/>
    <property type="project" value="UniProtKB-KW"/>
</dbReference>
<evidence type="ECO:0000256" key="22">
    <source>
        <dbReference type="ARBA" id="ARBA00047588"/>
    </source>
</evidence>
<evidence type="ECO:0000256" key="12">
    <source>
        <dbReference type="ARBA" id="ARBA00023098"/>
    </source>
</evidence>
<dbReference type="GO" id="GO:0032587">
    <property type="term" value="C:ruffle membrane"/>
    <property type="evidence" value="ECO:0007669"/>
    <property type="project" value="UniProtKB-SubCell"/>
</dbReference>
<evidence type="ECO:0000256" key="21">
    <source>
        <dbReference type="ARBA" id="ARBA00043210"/>
    </source>
</evidence>
<comment type="catalytic activity">
    <reaction evidence="24">
        <text>decanoyl-CoA + H2O = decanoate + CoA + H(+)</text>
        <dbReference type="Rhea" id="RHEA:40059"/>
        <dbReference type="ChEBI" id="CHEBI:15377"/>
        <dbReference type="ChEBI" id="CHEBI:15378"/>
        <dbReference type="ChEBI" id="CHEBI:27689"/>
        <dbReference type="ChEBI" id="CHEBI:57287"/>
        <dbReference type="ChEBI" id="CHEBI:61430"/>
    </reaction>
    <physiologicalReaction direction="left-to-right" evidence="24">
        <dbReference type="Rhea" id="RHEA:40060"/>
    </physiologicalReaction>
</comment>
<evidence type="ECO:0000256" key="9">
    <source>
        <dbReference type="ARBA" id="ARBA00022801"/>
    </source>
</evidence>
<evidence type="ECO:0000256" key="6">
    <source>
        <dbReference type="ARBA" id="ARBA00022490"/>
    </source>
</evidence>
<evidence type="ECO:0000256" key="20">
    <source>
        <dbReference type="ARBA" id="ARBA00040123"/>
    </source>
</evidence>
<comment type="similarity">
    <text evidence="18">Belongs to the THEM4/THEM5 thioesterase family.</text>
</comment>
<sequence length="257" mass="26972">MSTADAPGAGDRTHGLPDDHPFAGRVGPATMRDAINARLTADTAPTGARAELAAATRIIIDELMRSTADDLDLEQAAALVVNAAALLQEQSHGRGYVGVAEGSLANGHQSFIDFSPFIGVLNPLAPPIIVRFDDKGDVTATCTYGAAYEGPPGCLHGGFIAAGFDEVLGFAQAQSGQPGMTGRLTITYRSPTPLFREVRFAGRLDRIDGRKIYASAELMVDDTLCAEAEGLFISMKPEVFERLLKLRGGSAAPTTPG</sequence>
<dbReference type="GO" id="GO:0005743">
    <property type="term" value="C:mitochondrial inner membrane"/>
    <property type="evidence" value="ECO:0007669"/>
    <property type="project" value="UniProtKB-SubCell"/>
</dbReference>
<keyword evidence="14" id="KW-0472">Membrane</keyword>
<keyword evidence="9" id="KW-0378">Hydrolase</keyword>
<evidence type="ECO:0000256" key="25">
    <source>
        <dbReference type="ARBA" id="ARBA00048074"/>
    </source>
</evidence>
<dbReference type="InterPro" id="IPR052365">
    <property type="entry name" value="THEM4/THEM5_acyl-CoA_thioest"/>
</dbReference>
<comment type="catalytic activity">
    <reaction evidence="25">
        <text>dodecanoyl-CoA + H2O = dodecanoate + CoA + H(+)</text>
        <dbReference type="Rhea" id="RHEA:30135"/>
        <dbReference type="ChEBI" id="CHEBI:15377"/>
        <dbReference type="ChEBI" id="CHEBI:15378"/>
        <dbReference type="ChEBI" id="CHEBI:18262"/>
        <dbReference type="ChEBI" id="CHEBI:57287"/>
        <dbReference type="ChEBI" id="CHEBI:57375"/>
    </reaction>
    <physiologicalReaction direction="left-to-right" evidence="25">
        <dbReference type="Rhea" id="RHEA:30136"/>
    </physiologicalReaction>
</comment>
<organism evidence="29">
    <name type="scientific">freshwater metagenome</name>
    <dbReference type="NCBI Taxonomy" id="449393"/>
    <lineage>
        <taxon>unclassified sequences</taxon>
        <taxon>metagenomes</taxon>
        <taxon>ecological metagenomes</taxon>
    </lineage>
</organism>
<evidence type="ECO:0000256" key="19">
    <source>
        <dbReference type="ARBA" id="ARBA00038848"/>
    </source>
</evidence>
<keyword evidence="15" id="KW-0966">Cell projection</keyword>
<evidence type="ECO:0000256" key="14">
    <source>
        <dbReference type="ARBA" id="ARBA00023136"/>
    </source>
</evidence>
<dbReference type="InterPro" id="IPR006683">
    <property type="entry name" value="Thioestr_dom"/>
</dbReference>
<comment type="catalytic activity">
    <reaction evidence="26">
        <text>tetradecanoyl-CoA + H2O = tetradecanoate + CoA + H(+)</text>
        <dbReference type="Rhea" id="RHEA:40119"/>
        <dbReference type="ChEBI" id="CHEBI:15377"/>
        <dbReference type="ChEBI" id="CHEBI:15378"/>
        <dbReference type="ChEBI" id="CHEBI:30807"/>
        <dbReference type="ChEBI" id="CHEBI:57287"/>
        <dbReference type="ChEBI" id="CHEBI:57385"/>
    </reaction>
    <physiologicalReaction direction="left-to-right" evidence="26">
        <dbReference type="Rhea" id="RHEA:40120"/>
    </physiologicalReaction>
</comment>
<dbReference type="PANTHER" id="PTHR12418">
    <property type="entry name" value="ACYL-COENZYME A THIOESTERASE THEM4"/>
    <property type="match status" value="1"/>
</dbReference>
<dbReference type="GO" id="GO:0005758">
    <property type="term" value="C:mitochondrial intermembrane space"/>
    <property type="evidence" value="ECO:0007669"/>
    <property type="project" value="UniProtKB-SubCell"/>
</dbReference>
<keyword evidence="5" id="KW-1003">Cell membrane</keyword>
<evidence type="ECO:0000256" key="23">
    <source>
        <dbReference type="ARBA" id="ARBA00047734"/>
    </source>
</evidence>
<comment type="catalytic activity">
    <reaction evidence="16">
        <text>(5Z,8Z,11Z,14Z)-eicosatetraenoyl-CoA + H2O = (5Z,8Z,11Z,14Z)-eicosatetraenoate + CoA + H(+)</text>
        <dbReference type="Rhea" id="RHEA:40151"/>
        <dbReference type="ChEBI" id="CHEBI:15377"/>
        <dbReference type="ChEBI" id="CHEBI:15378"/>
        <dbReference type="ChEBI" id="CHEBI:32395"/>
        <dbReference type="ChEBI" id="CHEBI:57287"/>
        <dbReference type="ChEBI" id="CHEBI:57368"/>
    </reaction>
    <physiologicalReaction direction="left-to-right" evidence="16">
        <dbReference type="Rhea" id="RHEA:40152"/>
    </physiologicalReaction>
</comment>
<comment type="subcellular location">
    <subcellularLocation>
        <location evidence="3">Cell projection</location>
        <location evidence="3">Ruffle membrane</location>
    </subcellularLocation>
    <subcellularLocation>
        <location evidence="1">Cytoplasm</location>
    </subcellularLocation>
    <subcellularLocation>
        <location evidence="4">Mitochondrion inner membrane</location>
        <topology evidence="4">Peripheral membrane protein</topology>
    </subcellularLocation>
    <subcellularLocation>
        <location evidence="2">Mitochondrion intermembrane space</location>
    </subcellularLocation>
</comment>
<dbReference type="Gene3D" id="3.10.129.10">
    <property type="entry name" value="Hotdog Thioesterase"/>
    <property type="match status" value="1"/>
</dbReference>
<dbReference type="SUPFAM" id="SSF54637">
    <property type="entry name" value="Thioesterase/thiol ester dehydrase-isomerase"/>
    <property type="match status" value="1"/>
</dbReference>
<evidence type="ECO:0000256" key="26">
    <source>
        <dbReference type="ARBA" id="ARBA00048180"/>
    </source>
</evidence>
<dbReference type="AlphaFoldDB" id="A0A6J7DWE5"/>
<evidence type="ECO:0000256" key="3">
    <source>
        <dbReference type="ARBA" id="ARBA00004632"/>
    </source>
</evidence>
<keyword evidence="11" id="KW-0809">Transit peptide</keyword>
<dbReference type="CDD" id="cd03443">
    <property type="entry name" value="PaaI_thioesterase"/>
    <property type="match status" value="1"/>
</dbReference>
<keyword evidence="12" id="KW-0443">Lipid metabolism</keyword>
<protein>
    <recommendedName>
        <fullName evidence="20">Acyl-coenzyme A thioesterase THEM4</fullName>
        <ecNumber evidence="19">3.1.2.2</ecNumber>
    </recommendedName>
    <alternativeName>
        <fullName evidence="21">Thioesterase superfamily member 4</fullName>
    </alternativeName>
</protein>
<comment type="catalytic activity">
    <reaction evidence="17">
        <text>(9Z)-octadecenoyl-CoA + H2O = (9Z)-octadecenoate + CoA + H(+)</text>
        <dbReference type="Rhea" id="RHEA:40139"/>
        <dbReference type="ChEBI" id="CHEBI:15377"/>
        <dbReference type="ChEBI" id="CHEBI:15378"/>
        <dbReference type="ChEBI" id="CHEBI:30823"/>
        <dbReference type="ChEBI" id="CHEBI:57287"/>
        <dbReference type="ChEBI" id="CHEBI:57387"/>
    </reaction>
    <physiologicalReaction direction="left-to-right" evidence="17">
        <dbReference type="Rhea" id="RHEA:40140"/>
    </physiologicalReaction>
</comment>
<dbReference type="PANTHER" id="PTHR12418:SF19">
    <property type="entry name" value="ACYL-COENZYME A THIOESTERASE THEM4"/>
    <property type="match status" value="1"/>
</dbReference>
<keyword evidence="8" id="KW-0999">Mitochondrion inner membrane</keyword>
<proteinExistence type="inferred from homology"/>
<evidence type="ECO:0000256" key="5">
    <source>
        <dbReference type="ARBA" id="ARBA00022475"/>
    </source>
</evidence>
<dbReference type="InterPro" id="IPR029069">
    <property type="entry name" value="HotDog_dom_sf"/>
</dbReference>
<dbReference type="GO" id="GO:0016787">
    <property type="term" value="F:hydrolase activity"/>
    <property type="evidence" value="ECO:0007669"/>
    <property type="project" value="UniProtKB-KW"/>
</dbReference>
<keyword evidence="6" id="KW-0963">Cytoplasm</keyword>
<comment type="catalytic activity">
    <reaction evidence="23">
        <text>hexadecanoyl-CoA + H2O = hexadecanoate + CoA + H(+)</text>
        <dbReference type="Rhea" id="RHEA:16645"/>
        <dbReference type="ChEBI" id="CHEBI:7896"/>
        <dbReference type="ChEBI" id="CHEBI:15377"/>
        <dbReference type="ChEBI" id="CHEBI:15378"/>
        <dbReference type="ChEBI" id="CHEBI:57287"/>
        <dbReference type="ChEBI" id="CHEBI:57379"/>
        <dbReference type="EC" id="3.1.2.2"/>
    </reaction>
    <physiologicalReaction direction="left-to-right" evidence="23">
        <dbReference type="Rhea" id="RHEA:16646"/>
    </physiologicalReaction>
</comment>
<evidence type="ECO:0000256" key="1">
    <source>
        <dbReference type="ARBA" id="ARBA00004496"/>
    </source>
</evidence>
<evidence type="ECO:0000256" key="16">
    <source>
        <dbReference type="ARBA" id="ARBA00035852"/>
    </source>
</evidence>
<evidence type="ECO:0000256" key="15">
    <source>
        <dbReference type="ARBA" id="ARBA00023273"/>
    </source>
</evidence>
<feature type="region of interest" description="Disordered" evidence="27">
    <location>
        <begin position="1"/>
        <end position="26"/>
    </location>
</feature>
<evidence type="ECO:0000313" key="29">
    <source>
        <dbReference type="EMBL" id="CAB4873400.1"/>
    </source>
</evidence>